<dbReference type="Proteomes" id="UP000507245">
    <property type="component" value="Unassembled WGS sequence"/>
</dbReference>
<reference evidence="2" key="1">
    <citation type="journal article" date="2020" name="Genome Biol.">
        <title>Gamete binning: chromosome-level and haplotype-resolved genome assembly enabled by high-throughput single-cell sequencing of gamete genomes.</title>
        <authorList>
            <person name="Campoy J.A."/>
            <person name="Sun H."/>
            <person name="Goel M."/>
            <person name="Jiao W.-B."/>
            <person name="Folz-Donahue K."/>
            <person name="Wang N."/>
            <person name="Rubio M."/>
            <person name="Liu C."/>
            <person name="Kukat C."/>
            <person name="Ruiz D."/>
            <person name="Huettel B."/>
            <person name="Schneeberger K."/>
        </authorList>
    </citation>
    <scope>NUCLEOTIDE SEQUENCE [LARGE SCALE GENOMIC DNA]</scope>
    <source>
        <strain evidence="2">cv. Rojo Pasion</strain>
    </source>
</reference>
<sequence length="88" mass="9776">MGFAEAVTGTLMHLEAPSLQCRQDKEMMRVRTCNRQLALMSNARQICFQGDGPAFAPRMIYTRACACLMLHAYWPTTGSQVPTHAALT</sequence>
<evidence type="ECO:0000313" key="2">
    <source>
        <dbReference type="Proteomes" id="UP000507245"/>
    </source>
</evidence>
<protein>
    <submittedName>
        <fullName evidence="1">Uncharacterized protein</fullName>
    </submittedName>
</protein>
<evidence type="ECO:0000313" key="1">
    <source>
        <dbReference type="EMBL" id="CAB4312593.1"/>
    </source>
</evidence>
<name>A0A6J5XJE2_PRUAR</name>
<accession>A0A6J5XJE2</accession>
<organism evidence="1 2">
    <name type="scientific">Prunus armeniaca</name>
    <name type="common">Apricot</name>
    <name type="synonym">Armeniaca vulgaris</name>
    <dbReference type="NCBI Taxonomy" id="36596"/>
    <lineage>
        <taxon>Eukaryota</taxon>
        <taxon>Viridiplantae</taxon>
        <taxon>Streptophyta</taxon>
        <taxon>Embryophyta</taxon>
        <taxon>Tracheophyta</taxon>
        <taxon>Spermatophyta</taxon>
        <taxon>Magnoliopsida</taxon>
        <taxon>eudicotyledons</taxon>
        <taxon>Gunneridae</taxon>
        <taxon>Pentapetalae</taxon>
        <taxon>rosids</taxon>
        <taxon>fabids</taxon>
        <taxon>Rosales</taxon>
        <taxon>Rosaceae</taxon>
        <taxon>Amygdaloideae</taxon>
        <taxon>Amygdaleae</taxon>
        <taxon>Prunus</taxon>
    </lineage>
</organism>
<proteinExistence type="predicted"/>
<keyword evidence="2" id="KW-1185">Reference proteome</keyword>
<gene>
    <name evidence="1" type="ORF">ORAREDHAP_LOCUS35092</name>
</gene>
<dbReference type="EMBL" id="CAEKKB010000006">
    <property type="protein sequence ID" value="CAB4312593.1"/>
    <property type="molecule type" value="Genomic_DNA"/>
</dbReference>
<dbReference type="AlphaFoldDB" id="A0A6J5XJE2"/>